<gene>
    <name evidence="8" type="ORF">HNAJ_LOCUS13161</name>
</gene>
<evidence type="ECO:0000256" key="2">
    <source>
        <dbReference type="ARBA" id="ARBA00006462"/>
    </source>
</evidence>
<keyword evidence="9" id="KW-1185">Reference proteome</keyword>
<dbReference type="GO" id="GO:0016263">
    <property type="term" value="F:glycoprotein-N-acetylgalactosamine 3-beta-galactosyltransferase activity"/>
    <property type="evidence" value="ECO:0007669"/>
    <property type="project" value="TreeGrafter"/>
</dbReference>
<evidence type="ECO:0000256" key="1">
    <source>
        <dbReference type="ARBA" id="ARBA00004606"/>
    </source>
</evidence>
<reference evidence="8 9" key="2">
    <citation type="submission" date="2018-11" db="EMBL/GenBank/DDBJ databases">
        <authorList>
            <consortium name="Pathogen Informatics"/>
        </authorList>
    </citation>
    <scope>NUCLEOTIDE SEQUENCE [LARGE SCALE GENOMIC DNA]</scope>
</reference>
<feature type="transmembrane region" description="Helical" evidence="7">
    <location>
        <begin position="15"/>
        <end position="35"/>
    </location>
</feature>
<dbReference type="AlphaFoldDB" id="A0A0R3TZ89"/>
<accession>A0A0R3TZ89</accession>
<dbReference type="PANTHER" id="PTHR23033:SF14">
    <property type="entry name" value="GLYCOPROTEIN-N-ACETYLGALACTOSAMINE 3-BETA-GALACTOSYLTRANSFERASE 1-RELATED"/>
    <property type="match status" value="1"/>
</dbReference>
<dbReference type="UniPathway" id="UPA00378"/>
<evidence type="ECO:0000256" key="3">
    <source>
        <dbReference type="ARBA" id="ARBA00022692"/>
    </source>
</evidence>
<dbReference type="OrthoDB" id="414175at2759"/>
<proteinExistence type="inferred from homology"/>
<evidence type="ECO:0000313" key="9">
    <source>
        <dbReference type="Proteomes" id="UP000278807"/>
    </source>
</evidence>
<evidence type="ECO:0000256" key="7">
    <source>
        <dbReference type="SAM" id="Phobius"/>
    </source>
</evidence>
<sequence>MASVSSIFNYRRSNAFLFILGLLSGFIFVRVLNGYRFSHFDPSKHFESLELESSQTGQMHHYTDTLLADELAKRVRVYALILTMPPSKLTKAVHVKATWARAVEVESRGVLWEKTRQAFIHAKKNLLDKYDFFMKADDDSYVIVENLRFILSKMNPNEPFIMGRRFKVSFC</sequence>
<reference evidence="10" key="1">
    <citation type="submission" date="2017-02" db="UniProtKB">
        <authorList>
            <consortium name="WormBaseParasite"/>
        </authorList>
    </citation>
    <scope>IDENTIFICATION</scope>
</reference>
<comment type="subcellular location">
    <subcellularLocation>
        <location evidence="1">Membrane</location>
        <topology evidence="1">Single-pass type II membrane protein</topology>
    </subcellularLocation>
</comment>
<dbReference type="PANTHER" id="PTHR23033">
    <property type="entry name" value="BETA1,3-GALACTOSYLTRANSFERASE"/>
    <property type="match status" value="1"/>
</dbReference>
<comment type="similarity">
    <text evidence="2">Belongs to the glycosyltransferase 31 family. Beta3-Gal-T subfamily.</text>
</comment>
<organism evidence="10">
    <name type="scientific">Rodentolepis nana</name>
    <name type="common">Dwarf tapeworm</name>
    <name type="synonym">Hymenolepis nana</name>
    <dbReference type="NCBI Taxonomy" id="102285"/>
    <lineage>
        <taxon>Eukaryota</taxon>
        <taxon>Metazoa</taxon>
        <taxon>Spiralia</taxon>
        <taxon>Lophotrochozoa</taxon>
        <taxon>Platyhelminthes</taxon>
        <taxon>Cestoda</taxon>
        <taxon>Eucestoda</taxon>
        <taxon>Cyclophyllidea</taxon>
        <taxon>Hymenolepididae</taxon>
        <taxon>Rodentolepis</taxon>
    </lineage>
</organism>
<keyword evidence="4" id="KW-0735">Signal-anchor</keyword>
<evidence type="ECO:0000256" key="5">
    <source>
        <dbReference type="ARBA" id="ARBA00022989"/>
    </source>
</evidence>
<keyword evidence="6 7" id="KW-0472">Membrane</keyword>
<evidence type="ECO:0000313" key="8">
    <source>
        <dbReference type="EMBL" id="VDO15119.1"/>
    </source>
</evidence>
<evidence type="ECO:0000256" key="4">
    <source>
        <dbReference type="ARBA" id="ARBA00022968"/>
    </source>
</evidence>
<dbReference type="Gene3D" id="3.90.550.50">
    <property type="match status" value="1"/>
</dbReference>
<dbReference type="EMBL" id="UZAE01015058">
    <property type="protein sequence ID" value="VDO15119.1"/>
    <property type="molecule type" value="Genomic_DNA"/>
</dbReference>
<keyword evidence="3 7" id="KW-0812">Transmembrane</keyword>
<evidence type="ECO:0000256" key="6">
    <source>
        <dbReference type="ARBA" id="ARBA00023136"/>
    </source>
</evidence>
<dbReference type="InterPro" id="IPR026050">
    <property type="entry name" value="C1GALT1/C1GALT1_chp1"/>
</dbReference>
<protein>
    <submittedName>
        <fullName evidence="10">N-acetylgalactosaminide beta-1,3-galactosyltransferase</fullName>
    </submittedName>
</protein>
<dbReference type="STRING" id="102285.A0A0R3TZ89"/>
<dbReference type="GO" id="GO:0016020">
    <property type="term" value="C:membrane"/>
    <property type="evidence" value="ECO:0007669"/>
    <property type="project" value="UniProtKB-SubCell"/>
</dbReference>
<name>A0A0R3TZ89_RODNA</name>
<dbReference type="Proteomes" id="UP000278807">
    <property type="component" value="Unassembled WGS sequence"/>
</dbReference>
<evidence type="ECO:0000313" key="10">
    <source>
        <dbReference type="WBParaSite" id="HNAJ_0001318801-mRNA-1"/>
    </source>
</evidence>
<keyword evidence="5 7" id="KW-1133">Transmembrane helix</keyword>
<dbReference type="WBParaSite" id="HNAJ_0001318801-mRNA-1">
    <property type="protein sequence ID" value="HNAJ_0001318801-mRNA-1"/>
    <property type="gene ID" value="HNAJ_0001318801"/>
</dbReference>